<reference evidence="7" key="1">
    <citation type="submission" date="2016-06" db="UniProtKB">
        <authorList>
            <consortium name="WormBaseParasite"/>
        </authorList>
    </citation>
    <scope>IDENTIFICATION</scope>
</reference>
<feature type="region of interest" description="Disordered" evidence="2">
    <location>
        <begin position="505"/>
        <end position="545"/>
    </location>
</feature>
<dbReference type="GO" id="GO:0007186">
    <property type="term" value="P:G protein-coupled receptor signaling pathway"/>
    <property type="evidence" value="ECO:0007669"/>
    <property type="project" value="InterPro"/>
</dbReference>
<dbReference type="Proteomes" id="UP000271087">
    <property type="component" value="Unassembled WGS sequence"/>
</dbReference>
<dbReference type="PROSITE" id="PS50132">
    <property type="entry name" value="RGS"/>
    <property type="match status" value="1"/>
</dbReference>
<dbReference type="OrthoDB" id="196547at2759"/>
<name>A0A182DZ58_ONCOC</name>
<dbReference type="AlphaFoldDB" id="A0A182DZ58"/>
<dbReference type="EMBL" id="UYRW01000109">
    <property type="protein sequence ID" value="VDK63196.1"/>
    <property type="molecule type" value="Genomic_DNA"/>
</dbReference>
<dbReference type="Gene3D" id="1.10.167.10">
    <property type="entry name" value="Regulator of G-protein Signalling 4, domain 2"/>
    <property type="match status" value="1"/>
</dbReference>
<dbReference type="Pfam" id="PF00631">
    <property type="entry name" value="G-gamma"/>
    <property type="match status" value="1"/>
</dbReference>
<dbReference type="SMART" id="SM00224">
    <property type="entry name" value="GGL"/>
    <property type="match status" value="1"/>
</dbReference>
<accession>A0A182DZ58</accession>
<dbReference type="GO" id="GO:0008277">
    <property type="term" value="P:regulation of G protein-coupled receptor signaling pathway"/>
    <property type="evidence" value="ECO:0007669"/>
    <property type="project" value="InterPro"/>
</dbReference>
<dbReference type="InterPro" id="IPR047016">
    <property type="entry name" value="RGS6/7/9/11"/>
</dbReference>
<evidence type="ECO:0000313" key="6">
    <source>
        <dbReference type="Proteomes" id="UP000271087"/>
    </source>
</evidence>
<dbReference type="InterPro" id="IPR000591">
    <property type="entry name" value="DEP_dom"/>
</dbReference>
<sequence>MRKQQQPTSFEDRSQAVAMLKNNGNDGVTFVDDVNMKYRCYESKEGNDKQYYLVVNMRIRRYAVLYPLYCAHKLHILLSNDADVTESKSAQANLCANDIQFVVCTLDSLSMKIAQSAPLKTLKYFRVSVPQALTGQTLVAFLQELMTFDDLADTLHLATLLLQHGYIFPVIEHSLLVKDDNTLYRLQLPYFWPSHATHTDNVEYAIYLNKRLMRNEQRHGLEEDEVEAYNKLLELLGHMWDFITIQAEMQLKIQKEKKKSDKVVYDSEERAFWRTRRPGQANCLEQHIQKREKKLRKRTVAVYQRELERLKFTLKTKPWLKAMKASETMVSWCEQFHDYDPFISTPQPSNPWISDDTNLWVINTDSVEVPTELRVKRWGLSVQELVRDPIGRQVLETFLESEFSSENIRFWMAIQDLKFSSNEQVERKAHHIYEEFLASGAPCQVNVDSRTLESTVKSLEDKSVARRHAFSPAEEHIFKLMSKDSYPRFLRSQIYKGVLSAAQQQRKMPATAKQHKISREDNSHISLPKQLSSDSLSVVKAQTQR</sequence>
<dbReference type="SMART" id="SM00315">
    <property type="entry name" value="RGS"/>
    <property type="match status" value="1"/>
</dbReference>
<keyword evidence="1" id="KW-0734">Signal transduction inhibitor</keyword>
<dbReference type="InterPro" id="IPR040759">
    <property type="entry name" value="RGS_DHEX"/>
</dbReference>
<proteinExistence type="predicted"/>
<keyword evidence="6" id="KW-1185">Reference proteome</keyword>
<dbReference type="Gene3D" id="1.10.1240.60">
    <property type="match status" value="1"/>
</dbReference>
<dbReference type="Pfam" id="PF00610">
    <property type="entry name" value="DEP"/>
    <property type="match status" value="1"/>
</dbReference>
<feature type="domain" description="DEP" evidence="4">
    <location>
        <begin position="113"/>
        <end position="188"/>
    </location>
</feature>
<dbReference type="SMART" id="SM00049">
    <property type="entry name" value="DEP"/>
    <property type="match status" value="1"/>
</dbReference>
<dbReference type="PRINTS" id="PR01301">
    <property type="entry name" value="RGSPROTEIN"/>
</dbReference>
<dbReference type="STRING" id="42157.A0A182DZ58"/>
<dbReference type="PROSITE" id="PS50186">
    <property type="entry name" value="DEP"/>
    <property type="match status" value="1"/>
</dbReference>
<dbReference type="SUPFAM" id="SSF48670">
    <property type="entry name" value="Transducin (heterotrimeric G protein), gamma chain"/>
    <property type="match status" value="1"/>
</dbReference>
<dbReference type="GO" id="GO:0035556">
    <property type="term" value="P:intracellular signal transduction"/>
    <property type="evidence" value="ECO:0007669"/>
    <property type="project" value="InterPro"/>
</dbReference>
<evidence type="ECO:0000313" key="5">
    <source>
        <dbReference type="EMBL" id="VDK63196.1"/>
    </source>
</evidence>
<dbReference type="InterPro" id="IPR015898">
    <property type="entry name" value="G-protein_gamma-like_dom"/>
</dbReference>
<evidence type="ECO:0000313" key="7">
    <source>
        <dbReference type="WBParaSite" id="nOo.2.0.1.t00966-RA"/>
    </source>
</evidence>
<dbReference type="PANTHER" id="PTHR45746">
    <property type="entry name" value="LP21163P"/>
    <property type="match status" value="1"/>
</dbReference>
<dbReference type="FunFam" id="1.10.167.10:FF:000001">
    <property type="entry name" value="Putative regulator of g-protein signaling 12"/>
    <property type="match status" value="1"/>
</dbReference>
<dbReference type="Gene3D" id="1.10.10.10">
    <property type="entry name" value="Winged helix-like DNA-binding domain superfamily/Winged helix DNA-binding domain"/>
    <property type="match status" value="1"/>
</dbReference>
<evidence type="ECO:0000256" key="2">
    <source>
        <dbReference type="SAM" id="MobiDB-lite"/>
    </source>
</evidence>
<dbReference type="PANTHER" id="PTHR45746:SF5">
    <property type="entry name" value="REGULATOR OF G-PROTEIN SIGNALING 7"/>
    <property type="match status" value="1"/>
</dbReference>
<evidence type="ECO:0000259" key="3">
    <source>
        <dbReference type="PROSITE" id="PS50132"/>
    </source>
</evidence>
<dbReference type="CDD" id="cd04450">
    <property type="entry name" value="DEP_RGS7-like"/>
    <property type="match status" value="1"/>
</dbReference>
<dbReference type="WBParaSite" id="nOo.2.0.1.t00966-RA">
    <property type="protein sequence ID" value="nOo.2.0.1.t00966-RA"/>
    <property type="gene ID" value="nOo.2.0.1.g00966"/>
</dbReference>
<dbReference type="InterPro" id="IPR047017">
    <property type="entry name" value="RGS6/7/9/11_DHEX_sf"/>
</dbReference>
<dbReference type="Gene3D" id="4.10.260.10">
    <property type="entry name" value="Transducin (heterotrimeric G protein), gamma chain"/>
    <property type="match status" value="1"/>
</dbReference>
<dbReference type="Pfam" id="PF00615">
    <property type="entry name" value="RGS"/>
    <property type="match status" value="1"/>
</dbReference>
<dbReference type="InterPro" id="IPR036305">
    <property type="entry name" value="RGS_sf"/>
</dbReference>
<protein>
    <submittedName>
        <fullName evidence="7">RGS domain-containing protein</fullName>
    </submittedName>
</protein>
<dbReference type="InterPro" id="IPR016137">
    <property type="entry name" value="RGS"/>
</dbReference>
<dbReference type="SUPFAM" id="SSF46785">
    <property type="entry name" value="Winged helix' DNA-binding domain"/>
    <property type="match status" value="1"/>
</dbReference>
<gene>
    <name evidence="5" type="ORF">NOO_LOCUS966</name>
</gene>
<reference evidence="5 6" key="2">
    <citation type="submission" date="2018-08" db="EMBL/GenBank/DDBJ databases">
        <authorList>
            <person name="Laetsch R D."/>
            <person name="Stevens L."/>
            <person name="Kumar S."/>
            <person name="Blaxter L. M."/>
        </authorList>
    </citation>
    <scope>NUCLEOTIDE SEQUENCE [LARGE SCALE GENOMIC DNA]</scope>
</reference>
<dbReference type="GO" id="GO:0009968">
    <property type="term" value="P:negative regulation of signal transduction"/>
    <property type="evidence" value="ECO:0007669"/>
    <property type="project" value="UniProtKB-KW"/>
</dbReference>
<evidence type="ECO:0000256" key="1">
    <source>
        <dbReference type="ARBA" id="ARBA00022700"/>
    </source>
</evidence>
<evidence type="ECO:0000259" key="4">
    <source>
        <dbReference type="PROSITE" id="PS50186"/>
    </source>
</evidence>
<dbReference type="InterPro" id="IPR036388">
    <property type="entry name" value="WH-like_DNA-bd_sf"/>
</dbReference>
<dbReference type="InterPro" id="IPR044926">
    <property type="entry name" value="RGS_subdomain_2"/>
</dbReference>
<dbReference type="GO" id="GO:0005096">
    <property type="term" value="F:GTPase activator activity"/>
    <property type="evidence" value="ECO:0007669"/>
    <property type="project" value="TreeGrafter"/>
</dbReference>
<dbReference type="InterPro" id="IPR036390">
    <property type="entry name" value="WH_DNA-bd_sf"/>
</dbReference>
<dbReference type="GO" id="GO:0043005">
    <property type="term" value="C:neuron projection"/>
    <property type="evidence" value="ECO:0007669"/>
    <property type="project" value="TreeGrafter"/>
</dbReference>
<dbReference type="SUPFAM" id="SSF48097">
    <property type="entry name" value="Regulator of G-protein signaling, RGS"/>
    <property type="match status" value="1"/>
</dbReference>
<dbReference type="InterPro" id="IPR036284">
    <property type="entry name" value="GGL_sf"/>
</dbReference>
<dbReference type="CDD" id="cd00068">
    <property type="entry name" value="GGL"/>
    <property type="match status" value="1"/>
</dbReference>
<dbReference type="SMART" id="SM01224">
    <property type="entry name" value="G_gamma"/>
    <property type="match status" value="1"/>
</dbReference>
<organism evidence="7">
    <name type="scientific">Onchocerca ochengi</name>
    <name type="common">Filarial nematode worm</name>
    <dbReference type="NCBI Taxonomy" id="42157"/>
    <lineage>
        <taxon>Eukaryota</taxon>
        <taxon>Metazoa</taxon>
        <taxon>Ecdysozoa</taxon>
        <taxon>Nematoda</taxon>
        <taxon>Chromadorea</taxon>
        <taxon>Rhabditida</taxon>
        <taxon>Spirurina</taxon>
        <taxon>Spiruromorpha</taxon>
        <taxon>Filarioidea</taxon>
        <taxon>Onchocercidae</taxon>
        <taxon>Onchocerca</taxon>
    </lineage>
</organism>
<feature type="domain" description="RGS" evidence="3">
    <location>
        <begin position="381"/>
        <end position="499"/>
    </location>
</feature>
<feature type="compositionally biased region" description="Polar residues" evidence="2">
    <location>
        <begin position="529"/>
        <end position="545"/>
    </location>
</feature>
<dbReference type="GO" id="GO:0005737">
    <property type="term" value="C:cytoplasm"/>
    <property type="evidence" value="ECO:0007669"/>
    <property type="project" value="TreeGrafter"/>
</dbReference>
<dbReference type="Pfam" id="PF18148">
    <property type="entry name" value="RGS_DHEX"/>
    <property type="match status" value="1"/>
</dbReference>
<dbReference type="GO" id="GO:0005886">
    <property type="term" value="C:plasma membrane"/>
    <property type="evidence" value="ECO:0007669"/>
    <property type="project" value="TreeGrafter"/>
</dbReference>